<proteinExistence type="predicted"/>
<evidence type="ECO:0000313" key="1">
    <source>
        <dbReference type="EMBL" id="KAK3711345.1"/>
    </source>
</evidence>
<accession>A0ACC3N7E2</accession>
<protein>
    <submittedName>
        <fullName evidence="1">Uncharacterized protein</fullName>
    </submittedName>
</protein>
<dbReference type="EMBL" id="JAUTXU010000077">
    <property type="protein sequence ID" value="KAK3711345.1"/>
    <property type="molecule type" value="Genomic_DNA"/>
</dbReference>
<keyword evidence="2" id="KW-1185">Reference proteome</keyword>
<organism evidence="1 2">
    <name type="scientific">Vermiconidia calcicola</name>
    <dbReference type="NCBI Taxonomy" id="1690605"/>
    <lineage>
        <taxon>Eukaryota</taxon>
        <taxon>Fungi</taxon>
        <taxon>Dikarya</taxon>
        <taxon>Ascomycota</taxon>
        <taxon>Pezizomycotina</taxon>
        <taxon>Dothideomycetes</taxon>
        <taxon>Dothideomycetidae</taxon>
        <taxon>Mycosphaerellales</taxon>
        <taxon>Extremaceae</taxon>
        <taxon>Vermiconidia</taxon>
    </lineage>
</organism>
<reference evidence="1" key="1">
    <citation type="submission" date="2023-07" db="EMBL/GenBank/DDBJ databases">
        <title>Black Yeasts Isolated from many extreme environments.</title>
        <authorList>
            <person name="Coleine C."/>
            <person name="Stajich J.E."/>
            <person name="Selbmann L."/>
        </authorList>
    </citation>
    <scope>NUCLEOTIDE SEQUENCE</scope>
    <source>
        <strain evidence="1">CCFEE 5714</strain>
    </source>
</reference>
<evidence type="ECO:0000313" key="2">
    <source>
        <dbReference type="Proteomes" id="UP001281147"/>
    </source>
</evidence>
<sequence>MERPRPSGICWSSFENQHPTSIVHLWPPFDFQRANYASDRPVSASWVDTESAYSQEQSGTQQVYFQAASKQSQQERMDSLMEFVENEIGLAAIQGSTSFATHEGVRARNTASTEPNPTSATRSDSSGEREFSTSQDDQPSTDDGYEVTPVQARKGPERSCWFRLHRLVQPNVTLNQHLLAKSKMRVELKAAKRRIKRSRSCFG</sequence>
<dbReference type="Proteomes" id="UP001281147">
    <property type="component" value="Unassembled WGS sequence"/>
</dbReference>
<gene>
    <name evidence="1" type="ORF">LTR37_009725</name>
</gene>
<comment type="caution">
    <text evidence="1">The sequence shown here is derived from an EMBL/GenBank/DDBJ whole genome shotgun (WGS) entry which is preliminary data.</text>
</comment>
<name>A0ACC3N7E2_9PEZI</name>